<reference evidence="2" key="1">
    <citation type="journal article" date="2023" name="Front. Plant Sci.">
        <title>Chromosomal-level genome assembly of Melastoma candidum provides insights into trichome evolution.</title>
        <authorList>
            <person name="Zhong Y."/>
            <person name="Wu W."/>
            <person name="Sun C."/>
            <person name="Zou P."/>
            <person name="Liu Y."/>
            <person name="Dai S."/>
            <person name="Zhou R."/>
        </authorList>
    </citation>
    <scope>NUCLEOTIDE SEQUENCE [LARGE SCALE GENOMIC DNA]</scope>
</reference>
<dbReference type="EMBL" id="CM042890">
    <property type="protein sequence ID" value="KAI4310740.1"/>
    <property type="molecule type" value="Genomic_DNA"/>
</dbReference>
<comment type="caution">
    <text evidence="1">The sequence shown here is derived from an EMBL/GenBank/DDBJ whole genome shotgun (WGS) entry which is preliminary data.</text>
</comment>
<evidence type="ECO:0000313" key="2">
    <source>
        <dbReference type="Proteomes" id="UP001057402"/>
    </source>
</evidence>
<evidence type="ECO:0000313" key="1">
    <source>
        <dbReference type="EMBL" id="KAI4310740.1"/>
    </source>
</evidence>
<name>A0ACB9LHC4_9MYRT</name>
<proteinExistence type="predicted"/>
<keyword evidence="2" id="KW-1185">Reference proteome</keyword>
<accession>A0ACB9LHC4</accession>
<sequence>MFPTCRRALGLASNSSGYLYFCDYSNGLLGVSSSGGEATTLVEPAGDLPVYYYNGVELGSNGMVYFTDASQVYSFCFTEYCRNTTLMVANDDTTGKLLKYEPTTGEDSVLASGLVGLTGLTTSSDGSYLLINEMVGSTICRKFTQLQKP</sequence>
<dbReference type="Proteomes" id="UP001057402">
    <property type="component" value="Chromosome 11"/>
</dbReference>
<protein>
    <submittedName>
        <fullName evidence="1">Uncharacterized protein</fullName>
    </submittedName>
</protein>
<organism evidence="1 2">
    <name type="scientific">Melastoma candidum</name>
    <dbReference type="NCBI Taxonomy" id="119954"/>
    <lineage>
        <taxon>Eukaryota</taxon>
        <taxon>Viridiplantae</taxon>
        <taxon>Streptophyta</taxon>
        <taxon>Embryophyta</taxon>
        <taxon>Tracheophyta</taxon>
        <taxon>Spermatophyta</taxon>
        <taxon>Magnoliopsida</taxon>
        <taxon>eudicotyledons</taxon>
        <taxon>Gunneridae</taxon>
        <taxon>Pentapetalae</taxon>
        <taxon>rosids</taxon>
        <taxon>malvids</taxon>
        <taxon>Myrtales</taxon>
        <taxon>Melastomataceae</taxon>
        <taxon>Melastomatoideae</taxon>
        <taxon>Melastomateae</taxon>
        <taxon>Melastoma</taxon>
    </lineage>
</organism>
<gene>
    <name evidence="1" type="ORF">MLD38_035693</name>
</gene>